<comment type="caution">
    <text evidence="14">The sequence shown here is derived from an EMBL/GenBank/DDBJ whole genome shotgun (WGS) entry which is preliminary data.</text>
</comment>
<dbReference type="RefSeq" id="WP_104724815.1">
    <property type="nucleotide sequence ID" value="NZ_FZNE01000008.1"/>
</dbReference>
<keyword evidence="11" id="KW-0697">Rotamase</keyword>
<name>A0A3D8ISA9_9HELI</name>
<keyword evidence="4 12" id="KW-0812">Transmembrane</keyword>
<evidence type="ECO:0000256" key="7">
    <source>
        <dbReference type="ARBA" id="ARBA00023186"/>
    </source>
</evidence>
<dbReference type="PANTHER" id="PTHR47529:SF1">
    <property type="entry name" value="PERIPLASMIC CHAPERONE PPID"/>
    <property type="match status" value="1"/>
</dbReference>
<evidence type="ECO:0000256" key="10">
    <source>
        <dbReference type="ARBA" id="ARBA00042775"/>
    </source>
</evidence>
<keyword evidence="3" id="KW-0997">Cell inner membrane</keyword>
<evidence type="ECO:0000256" key="3">
    <source>
        <dbReference type="ARBA" id="ARBA00022519"/>
    </source>
</evidence>
<dbReference type="OrthoDB" id="9788030at2"/>
<keyword evidence="15" id="KW-1185">Reference proteome</keyword>
<organism evidence="14 15">
    <name type="scientific">Helicobacter cholecystus</name>
    <dbReference type="NCBI Taxonomy" id="45498"/>
    <lineage>
        <taxon>Bacteria</taxon>
        <taxon>Pseudomonadati</taxon>
        <taxon>Campylobacterota</taxon>
        <taxon>Epsilonproteobacteria</taxon>
        <taxon>Campylobacterales</taxon>
        <taxon>Helicobacteraceae</taxon>
        <taxon>Helicobacter</taxon>
    </lineage>
</organism>
<dbReference type="PROSITE" id="PS50198">
    <property type="entry name" value="PPIC_PPIASE_2"/>
    <property type="match status" value="1"/>
</dbReference>
<evidence type="ECO:0000313" key="14">
    <source>
        <dbReference type="EMBL" id="RDU68159.1"/>
    </source>
</evidence>
<dbReference type="Gene3D" id="3.10.50.40">
    <property type="match status" value="1"/>
</dbReference>
<evidence type="ECO:0000256" key="5">
    <source>
        <dbReference type="ARBA" id="ARBA00022989"/>
    </source>
</evidence>
<evidence type="ECO:0000256" key="12">
    <source>
        <dbReference type="SAM" id="Phobius"/>
    </source>
</evidence>
<dbReference type="AlphaFoldDB" id="A0A3D8ISA9"/>
<evidence type="ECO:0000256" key="8">
    <source>
        <dbReference type="ARBA" id="ARBA00038408"/>
    </source>
</evidence>
<evidence type="ECO:0000256" key="1">
    <source>
        <dbReference type="ARBA" id="ARBA00004382"/>
    </source>
</evidence>
<evidence type="ECO:0000256" key="11">
    <source>
        <dbReference type="PROSITE-ProRule" id="PRU00278"/>
    </source>
</evidence>
<dbReference type="Gene3D" id="1.10.4030.10">
    <property type="entry name" value="Porin chaperone SurA, peptide-binding domain"/>
    <property type="match status" value="1"/>
</dbReference>
<dbReference type="InterPro" id="IPR027304">
    <property type="entry name" value="Trigger_fact/SurA_dom_sf"/>
</dbReference>
<dbReference type="EMBL" id="NXLU01000011">
    <property type="protein sequence ID" value="RDU68159.1"/>
    <property type="molecule type" value="Genomic_DNA"/>
</dbReference>
<dbReference type="GO" id="GO:0003755">
    <property type="term" value="F:peptidyl-prolyl cis-trans isomerase activity"/>
    <property type="evidence" value="ECO:0007669"/>
    <property type="project" value="UniProtKB-KW"/>
</dbReference>
<evidence type="ECO:0000256" key="2">
    <source>
        <dbReference type="ARBA" id="ARBA00022475"/>
    </source>
</evidence>
<dbReference type="PANTHER" id="PTHR47529">
    <property type="entry name" value="PEPTIDYL-PROLYL CIS-TRANS ISOMERASE D"/>
    <property type="match status" value="1"/>
</dbReference>
<gene>
    <name evidence="14" type="ORF">CQA62_06510</name>
</gene>
<proteinExistence type="inferred from homology"/>
<dbReference type="SUPFAM" id="SSF109998">
    <property type="entry name" value="Triger factor/SurA peptide-binding domain-like"/>
    <property type="match status" value="1"/>
</dbReference>
<feature type="transmembrane region" description="Helical" evidence="12">
    <location>
        <begin position="12"/>
        <end position="34"/>
    </location>
</feature>
<dbReference type="Pfam" id="PF13624">
    <property type="entry name" value="SurA_N_3"/>
    <property type="match status" value="1"/>
</dbReference>
<keyword evidence="5 12" id="KW-1133">Transmembrane helix</keyword>
<comment type="similarity">
    <text evidence="8">Belongs to the PpiD chaperone family.</text>
</comment>
<dbReference type="InterPro" id="IPR000297">
    <property type="entry name" value="PPIase_PpiC"/>
</dbReference>
<dbReference type="Proteomes" id="UP000257067">
    <property type="component" value="Unassembled WGS sequence"/>
</dbReference>
<dbReference type="Pfam" id="PF13145">
    <property type="entry name" value="Rotamase_2"/>
    <property type="match status" value="1"/>
</dbReference>
<comment type="subcellular location">
    <subcellularLocation>
        <location evidence="1">Cell inner membrane</location>
        <topology evidence="1">Single-pass type II membrane protein</topology>
        <orientation evidence="1">Periplasmic side</orientation>
    </subcellularLocation>
</comment>
<reference evidence="14 15" key="1">
    <citation type="submission" date="2018-04" db="EMBL/GenBank/DDBJ databases">
        <title>Novel Campyloabacter and Helicobacter Species and Strains.</title>
        <authorList>
            <person name="Mannion A.J."/>
            <person name="Shen Z."/>
            <person name="Fox J.G."/>
        </authorList>
    </citation>
    <scope>NUCLEOTIDE SEQUENCE [LARGE SCALE GENOMIC DNA]</scope>
    <source>
        <strain evidence="14 15">ATCC 700242</strain>
    </source>
</reference>
<evidence type="ECO:0000256" key="9">
    <source>
        <dbReference type="ARBA" id="ARBA00040743"/>
    </source>
</evidence>
<dbReference type="InterPro" id="IPR052029">
    <property type="entry name" value="PpiD_chaperone"/>
</dbReference>
<evidence type="ECO:0000313" key="15">
    <source>
        <dbReference type="Proteomes" id="UP000257067"/>
    </source>
</evidence>
<dbReference type="InterPro" id="IPR046357">
    <property type="entry name" value="PPIase_dom_sf"/>
</dbReference>
<feature type="domain" description="PpiC" evidence="13">
    <location>
        <begin position="226"/>
        <end position="349"/>
    </location>
</feature>
<protein>
    <recommendedName>
        <fullName evidence="9">Periplasmic chaperone PpiD</fullName>
    </recommendedName>
    <alternativeName>
        <fullName evidence="10">Periplasmic folding chaperone</fullName>
    </alternativeName>
</protein>
<keyword evidence="7" id="KW-0143">Chaperone</keyword>
<keyword evidence="6 12" id="KW-0472">Membrane</keyword>
<evidence type="ECO:0000259" key="13">
    <source>
        <dbReference type="PROSITE" id="PS50198"/>
    </source>
</evidence>
<evidence type="ECO:0000256" key="6">
    <source>
        <dbReference type="ARBA" id="ARBA00023136"/>
    </source>
</evidence>
<evidence type="ECO:0000256" key="4">
    <source>
        <dbReference type="ARBA" id="ARBA00022692"/>
    </source>
</evidence>
<keyword evidence="11" id="KW-0413">Isomerase</keyword>
<sequence>MIDWMQKHKKWLIVTIWISTIAFIAAGMVGWGSYNFNLDQGVVARVGDIKVTQRQYDAQFRQLFNQYNSGGDLDLQKAKEMGLDELALSQVIQRALIQNFAQDLGLYVSPQEVSSEIAKIEVFQEKDLLGQSKFNLKLYQEVLKNNNLIPAEFEASIKQDLLIKKALEILPKSQASELEKAVFLFPFEIMDTAKIQVLSFSQFHPKPTQEEVKKFWEAHQNQFLYPAEFKIDYVLVEDKSQNPTEQELKDLYEETKSKYLDENNNFKSFESVKKEVLEQKRSELAEEKALQEYIALKGSEKIYGKEEIILEDEKKLGIELQEAIEGANIGETYKPIKTPQGYIVFKLIEKKPQSPKSFEDAIEEAREMLISQEKASLALNKAKELLQSDFKGTQAVKISLTSQDKITSLSDEEKSLVSNKILSSLQKKGYIPLMEKIIVYEIDSQSLTRQLPENFKGDAKRILELYKEQMFQKEFFKYLENKYKIIRNISLK</sequence>
<dbReference type="GO" id="GO:0005886">
    <property type="term" value="C:plasma membrane"/>
    <property type="evidence" value="ECO:0007669"/>
    <property type="project" value="UniProtKB-SubCell"/>
</dbReference>
<accession>A0A3D8ISA9</accession>
<keyword evidence="2" id="KW-1003">Cell membrane</keyword>